<comment type="caution">
    <text evidence="6">The sequence shown here is derived from an EMBL/GenBank/DDBJ whole genome shotgun (WGS) entry which is preliminary data.</text>
</comment>
<dbReference type="InterPro" id="IPR019826">
    <property type="entry name" value="Carboxylesterase_B_AS"/>
</dbReference>
<dbReference type="PANTHER" id="PTHR11559">
    <property type="entry name" value="CARBOXYLESTERASE"/>
    <property type="match status" value="1"/>
</dbReference>
<keyword evidence="2 3" id="KW-0378">Hydrolase</keyword>
<dbReference type="SUPFAM" id="SSF53474">
    <property type="entry name" value="alpha/beta-Hydrolases"/>
    <property type="match status" value="1"/>
</dbReference>
<dbReference type="EMBL" id="JAMRXG010000023">
    <property type="protein sequence ID" value="MCM6778558.1"/>
    <property type="molecule type" value="Genomic_DNA"/>
</dbReference>
<dbReference type="GO" id="GO:0016787">
    <property type="term" value="F:hydrolase activity"/>
    <property type="evidence" value="ECO:0007669"/>
    <property type="project" value="UniProtKB-KW"/>
</dbReference>
<organism evidence="6 7">
    <name type="scientific">Nocardia pulmonis</name>
    <dbReference type="NCBI Taxonomy" id="2951408"/>
    <lineage>
        <taxon>Bacteria</taxon>
        <taxon>Bacillati</taxon>
        <taxon>Actinomycetota</taxon>
        <taxon>Actinomycetes</taxon>
        <taxon>Mycobacteriales</taxon>
        <taxon>Nocardiaceae</taxon>
        <taxon>Nocardia</taxon>
    </lineage>
</organism>
<keyword evidence="7" id="KW-1185">Reference proteome</keyword>
<feature type="region of interest" description="Disordered" evidence="4">
    <location>
        <begin position="59"/>
        <end position="82"/>
    </location>
</feature>
<feature type="domain" description="Carboxylesterase type B" evidence="5">
    <location>
        <begin position="10"/>
        <end position="469"/>
    </location>
</feature>
<name>A0A9X2EHY5_9NOCA</name>
<dbReference type="EC" id="3.1.1.-" evidence="3"/>
<protein>
    <recommendedName>
        <fullName evidence="3">Carboxylic ester hydrolase</fullName>
        <ecNumber evidence="3">3.1.1.-</ecNumber>
    </recommendedName>
</protein>
<evidence type="ECO:0000256" key="4">
    <source>
        <dbReference type="SAM" id="MobiDB-lite"/>
    </source>
</evidence>
<dbReference type="InterPro" id="IPR029058">
    <property type="entry name" value="AB_hydrolase_fold"/>
</dbReference>
<evidence type="ECO:0000259" key="5">
    <source>
        <dbReference type="Pfam" id="PF00135"/>
    </source>
</evidence>
<accession>A0A9X2EHY5</accession>
<comment type="similarity">
    <text evidence="1 3">Belongs to the type-B carboxylesterase/lipase family.</text>
</comment>
<dbReference type="AlphaFoldDB" id="A0A9X2EHY5"/>
<evidence type="ECO:0000313" key="7">
    <source>
        <dbReference type="Proteomes" id="UP001139157"/>
    </source>
</evidence>
<dbReference type="Gene3D" id="3.40.50.1820">
    <property type="entry name" value="alpha/beta hydrolase"/>
    <property type="match status" value="1"/>
</dbReference>
<dbReference type="PROSITE" id="PS00122">
    <property type="entry name" value="CARBOXYLESTERASE_B_1"/>
    <property type="match status" value="1"/>
</dbReference>
<sequence length="503" mass="54123">MSIESMRVTPLRRTTEGMIRGTVVDGVAVFRGIPYAQPPVGRWRFAAPQHPLPWTGVRPAVRFGPPSPQPTLPGSPPVPTEGLEDPDQWLTLNIWTPDPEAGGLPVMVWIHGGANQIGWSGLPLYDGSLLAGHGVVVVTVNYRLGFEGFARIADAIDNRGLLDQAAALAWIQRNIASFGGDPDNVTVFGQSSGGGSVLALMTMPAARGLFTRAIAQSPSAYPFGPELADAVCARIAETAGVEPTTNALARLTPRQLVEVTQVVQGAPPADWWGSARHFSWLLLFGPVVDGVVLPRAPRAALADGVGREIDLLIGHTRDEWRIFGALPTAPPVTPELTEQVLRDLWPGDPEQYRAAFPDADHRELHELVLGDRLFRMPTVHLAQAHSAAGGRTHLYELRYDRTPVGAAHSADLPLVFGSFAAAGSIHRDPPEAGAVALAADIRASWTAFARTGNPGWPVYREHDQQVRLYDNDGAHTGTYPETRSQSLWQRHALGAPLPLGENG</sequence>
<evidence type="ECO:0000313" key="6">
    <source>
        <dbReference type="EMBL" id="MCM6778558.1"/>
    </source>
</evidence>
<evidence type="ECO:0000256" key="3">
    <source>
        <dbReference type="RuleBase" id="RU361235"/>
    </source>
</evidence>
<feature type="compositionally biased region" description="Pro residues" evidence="4">
    <location>
        <begin position="65"/>
        <end position="79"/>
    </location>
</feature>
<dbReference type="Proteomes" id="UP001139157">
    <property type="component" value="Unassembled WGS sequence"/>
</dbReference>
<dbReference type="InterPro" id="IPR050309">
    <property type="entry name" value="Type-B_Carboxylest/Lipase"/>
</dbReference>
<evidence type="ECO:0000256" key="2">
    <source>
        <dbReference type="ARBA" id="ARBA00022801"/>
    </source>
</evidence>
<dbReference type="RefSeq" id="WP_251918061.1">
    <property type="nucleotide sequence ID" value="NZ_JAMRXG010000023.1"/>
</dbReference>
<dbReference type="InterPro" id="IPR002018">
    <property type="entry name" value="CarbesteraseB"/>
</dbReference>
<proteinExistence type="inferred from homology"/>
<dbReference type="Pfam" id="PF00135">
    <property type="entry name" value="COesterase"/>
    <property type="match status" value="1"/>
</dbReference>
<reference evidence="6" key="1">
    <citation type="submission" date="2022-06" db="EMBL/GenBank/DDBJ databases">
        <title>Novel species in genus nocardia.</title>
        <authorList>
            <person name="Li F."/>
        </authorList>
    </citation>
    <scope>NUCLEOTIDE SEQUENCE</scope>
    <source>
        <strain evidence="6">CDC141</strain>
    </source>
</reference>
<evidence type="ECO:0000256" key="1">
    <source>
        <dbReference type="ARBA" id="ARBA00005964"/>
    </source>
</evidence>
<gene>
    <name evidence="6" type="ORF">NDR86_34235</name>
</gene>